<keyword evidence="3" id="KW-1185">Reference proteome</keyword>
<evidence type="ECO:0000313" key="3">
    <source>
        <dbReference type="Proteomes" id="UP000012960"/>
    </source>
</evidence>
<dbReference type="EnsemblPlants" id="Ma02_t12720.1">
    <property type="protein sequence ID" value="Ma02_p12720.1"/>
    <property type="gene ID" value="Ma02_g12720"/>
</dbReference>
<dbReference type="Gramene" id="Ma02_t12720.1">
    <property type="protein sequence ID" value="Ma02_p12720.1"/>
    <property type="gene ID" value="Ma02_g12720"/>
</dbReference>
<feature type="transmembrane region" description="Helical" evidence="1">
    <location>
        <begin position="41"/>
        <end position="62"/>
    </location>
</feature>
<accession>A0A804I247</accession>
<evidence type="ECO:0000256" key="1">
    <source>
        <dbReference type="SAM" id="Phobius"/>
    </source>
</evidence>
<protein>
    <submittedName>
        <fullName evidence="2">Uncharacterized protein</fullName>
    </submittedName>
</protein>
<evidence type="ECO:0000313" key="2">
    <source>
        <dbReference type="EnsemblPlants" id="Ma02_p12720.1"/>
    </source>
</evidence>
<organism evidence="2 3">
    <name type="scientific">Musa acuminata subsp. malaccensis</name>
    <name type="common">Wild banana</name>
    <name type="synonym">Musa malaccensis</name>
    <dbReference type="NCBI Taxonomy" id="214687"/>
    <lineage>
        <taxon>Eukaryota</taxon>
        <taxon>Viridiplantae</taxon>
        <taxon>Streptophyta</taxon>
        <taxon>Embryophyta</taxon>
        <taxon>Tracheophyta</taxon>
        <taxon>Spermatophyta</taxon>
        <taxon>Magnoliopsida</taxon>
        <taxon>Liliopsida</taxon>
        <taxon>Zingiberales</taxon>
        <taxon>Musaceae</taxon>
        <taxon>Musa</taxon>
    </lineage>
</organism>
<proteinExistence type="predicted"/>
<keyword evidence="1" id="KW-1133">Transmembrane helix</keyword>
<name>A0A804I247_MUSAM</name>
<dbReference type="InParanoid" id="A0A804I247"/>
<reference evidence="2" key="1">
    <citation type="submission" date="2021-05" db="UniProtKB">
        <authorList>
            <consortium name="EnsemblPlants"/>
        </authorList>
    </citation>
    <scope>IDENTIFICATION</scope>
    <source>
        <strain evidence="2">subsp. malaccensis</strain>
    </source>
</reference>
<dbReference type="AlphaFoldDB" id="A0A804I247"/>
<dbReference type="Proteomes" id="UP000012960">
    <property type="component" value="Unplaced"/>
</dbReference>
<keyword evidence="1" id="KW-0472">Membrane</keyword>
<sequence length="69" mass="8157">MYLMCRSCNHHVGTLETNIISGMFVSYKAHIYYHVYVSDHNIYICLTFLLFKFVVLMIVIAMKLMKSLF</sequence>
<keyword evidence="1" id="KW-0812">Transmembrane</keyword>